<proteinExistence type="predicted"/>
<evidence type="ECO:0000313" key="3">
    <source>
        <dbReference type="Proteomes" id="UP000677898"/>
    </source>
</evidence>
<sequence>MGYSGVKMESKSDFFLAEQEVDELTGIGRGRTERVGPQFVKMRKFELQARQLRTMGVPFFVNARGRPIIARAFFMGVKVETPLRPKWQPSVLTKDDA</sequence>
<gene>
    <name evidence="2" type="ORF">GO998_07215</name>
</gene>
<evidence type="ECO:0000313" key="2">
    <source>
        <dbReference type="EMBL" id="QUP53568.1"/>
    </source>
</evidence>
<keyword evidence="3" id="KW-1185">Reference proteome</keyword>
<organism evidence="2 3">
    <name type="scientific">Ralstonia syzygii</name>
    <dbReference type="NCBI Taxonomy" id="28097"/>
    <lineage>
        <taxon>Bacteria</taxon>
        <taxon>Pseudomonadati</taxon>
        <taxon>Pseudomonadota</taxon>
        <taxon>Betaproteobacteria</taxon>
        <taxon>Burkholderiales</taxon>
        <taxon>Burkholderiaceae</taxon>
        <taxon>Ralstonia</taxon>
        <taxon>Ralstonia solanacearum species complex</taxon>
    </lineage>
</organism>
<reference evidence="2 3" key="1">
    <citation type="journal article" date="2021" name="Phytopathology">
        <title>Complete genome sequence of Ralstonia syzygii subsp. indonesiensis strain LLRS-1, isolated from wilted tobacco in China.</title>
        <authorList>
            <person name="Lu C.H."/>
            <person name="Li J.Y."/>
            <person name="Mi M.G."/>
            <person name="Lin Z.L."/>
            <person name="Jiang N."/>
            <person name="Gai X."/>
            <person name="Ma J.H."/>
            <person name="Lei L.P."/>
            <person name="Xia Z.Y."/>
        </authorList>
    </citation>
    <scope>NUCLEOTIDE SEQUENCE [LARGE SCALE GENOMIC DNA]</scope>
    <source>
        <strain evidence="2 3">LLRS-1</strain>
    </source>
</reference>
<name>A0ABX7ZF50_9RALS</name>
<dbReference type="EMBL" id="CP046729">
    <property type="protein sequence ID" value="QUP53568.1"/>
    <property type="molecule type" value="Genomic_DNA"/>
</dbReference>
<accession>A0ABX7ZF50</accession>
<feature type="domain" description="DUF4224" evidence="1">
    <location>
        <begin position="46"/>
        <end position="72"/>
    </location>
</feature>
<dbReference type="InterPro" id="IPR025319">
    <property type="entry name" value="DUF4224"/>
</dbReference>
<dbReference type="Pfam" id="PF13986">
    <property type="entry name" value="DUF4224"/>
    <property type="match status" value="1"/>
</dbReference>
<evidence type="ECO:0000259" key="1">
    <source>
        <dbReference type="Pfam" id="PF13986"/>
    </source>
</evidence>
<protein>
    <submittedName>
        <fullName evidence="2">DUF4224 domain-containing protein</fullName>
    </submittedName>
</protein>
<dbReference type="Proteomes" id="UP000677898">
    <property type="component" value="Chromosome"/>
</dbReference>